<evidence type="ECO:0000313" key="3">
    <source>
        <dbReference type="Proteomes" id="UP001307889"/>
    </source>
</evidence>
<feature type="domain" description="Reverse transcriptase Ty1/copia-type" evidence="1">
    <location>
        <begin position="53"/>
        <end position="177"/>
    </location>
</feature>
<name>A0ABN7AJ29_9HEMI</name>
<keyword evidence="3" id="KW-1185">Reference proteome</keyword>
<protein>
    <submittedName>
        <fullName evidence="2">Hydra magnipapillata</fullName>
    </submittedName>
</protein>
<reference evidence="2 3" key="1">
    <citation type="submission" date="2023-09" db="EMBL/GenBank/DDBJ databases">
        <title>Nesidiocoris tenuis whole genome shotgun sequence.</title>
        <authorList>
            <person name="Shibata T."/>
            <person name="Shimoda M."/>
            <person name="Kobayashi T."/>
            <person name="Uehara T."/>
        </authorList>
    </citation>
    <scope>NUCLEOTIDE SEQUENCE [LARGE SCALE GENOMIC DNA]</scope>
    <source>
        <strain evidence="2 3">Japan</strain>
    </source>
</reference>
<accession>A0ABN7AJ29</accession>
<dbReference type="Proteomes" id="UP001307889">
    <property type="component" value="Chromosome 3"/>
</dbReference>
<evidence type="ECO:0000313" key="2">
    <source>
        <dbReference type="EMBL" id="BES92271.1"/>
    </source>
</evidence>
<gene>
    <name evidence="2" type="ORF">NTJ_05079</name>
</gene>
<proteinExistence type="predicted"/>
<evidence type="ECO:0000259" key="1">
    <source>
        <dbReference type="Pfam" id="PF07727"/>
    </source>
</evidence>
<dbReference type="InterPro" id="IPR013103">
    <property type="entry name" value="RVT_2"/>
</dbReference>
<dbReference type="EMBL" id="AP028911">
    <property type="protein sequence ID" value="BES92271.1"/>
    <property type="molecule type" value="Genomic_DNA"/>
</dbReference>
<sequence length="213" mass="24988">MNLRRPEERRPPFWTKDYYMYMANEEFSLETQENESSLWDEAIQAEIKAHLKNGTWEIRKRPADLNVVGYRTILKEKLKPDGTLERRKARLVAQGFSQRPGLDYSETYSLVLKMKSLRLLMGIAANEDLELTQMDVTTAYLNGTLDEQIFMKILEGLEENLHKIMIDKSQKPDKTIYEEARKMSDLKETTSEKACYLKKAIYVLKQAVVRKIR</sequence>
<organism evidence="2 3">
    <name type="scientific">Nesidiocoris tenuis</name>
    <dbReference type="NCBI Taxonomy" id="355587"/>
    <lineage>
        <taxon>Eukaryota</taxon>
        <taxon>Metazoa</taxon>
        <taxon>Ecdysozoa</taxon>
        <taxon>Arthropoda</taxon>
        <taxon>Hexapoda</taxon>
        <taxon>Insecta</taxon>
        <taxon>Pterygota</taxon>
        <taxon>Neoptera</taxon>
        <taxon>Paraneoptera</taxon>
        <taxon>Hemiptera</taxon>
        <taxon>Heteroptera</taxon>
        <taxon>Panheteroptera</taxon>
        <taxon>Cimicomorpha</taxon>
        <taxon>Miridae</taxon>
        <taxon>Dicyphina</taxon>
        <taxon>Nesidiocoris</taxon>
    </lineage>
</organism>
<dbReference type="Pfam" id="PF07727">
    <property type="entry name" value="RVT_2"/>
    <property type="match status" value="1"/>
</dbReference>